<gene>
    <name evidence="4" type="ORF">BXP70_28755</name>
</gene>
<feature type="region of interest" description="Disordered" evidence="2">
    <location>
        <begin position="616"/>
        <end position="637"/>
    </location>
</feature>
<reference evidence="4 5" key="1">
    <citation type="submission" date="2017-01" db="EMBL/GenBank/DDBJ databases">
        <title>A new Hymenobacter.</title>
        <authorList>
            <person name="Liang Y."/>
            <person name="Feng F."/>
        </authorList>
    </citation>
    <scope>NUCLEOTIDE SEQUENCE [LARGE SCALE GENOMIC DNA]</scope>
    <source>
        <strain evidence="4">MIMBbqt21</strain>
    </source>
</reference>
<dbReference type="InterPro" id="IPR013783">
    <property type="entry name" value="Ig-like_fold"/>
</dbReference>
<dbReference type="SMART" id="SM00089">
    <property type="entry name" value="PKD"/>
    <property type="match status" value="1"/>
</dbReference>
<dbReference type="PROSITE" id="PS51820">
    <property type="entry name" value="PA14"/>
    <property type="match status" value="1"/>
</dbReference>
<dbReference type="InterPro" id="IPR032812">
    <property type="entry name" value="SbsA_Ig"/>
</dbReference>
<evidence type="ECO:0000256" key="2">
    <source>
        <dbReference type="SAM" id="MobiDB-lite"/>
    </source>
</evidence>
<dbReference type="InterPro" id="IPR022409">
    <property type="entry name" value="PKD/Chitinase_dom"/>
</dbReference>
<feature type="non-terminal residue" evidence="4">
    <location>
        <position position="1249"/>
    </location>
</feature>
<dbReference type="FunFam" id="2.60.40.10:FF:000257">
    <property type="entry name" value="Dyslexia-associated protein KIAA0319-like"/>
    <property type="match status" value="1"/>
</dbReference>
<accession>A0A243W4Z9</accession>
<organism evidence="4 5">
    <name type="scientific">Hymenobacter crusticola</name>
    <dbReference type="NCBI Taxonomy" id="1770526"/>
    <lineage>
        <taxon>Bacteria</taxon>
        <taxon>Pseudomonadati</taxon>
        <taxon>Bacteroidota</taxon>
        <taxon>Cytophagia</taxon>
        <taxon>Cytophagales</taxon>
        <taxon>Hymenobacteraceae</taxon>
        <taxon>Hymenobacter</taxon>
    </lineage>
</organism>
<evidence type="ECO:0000256" key="1">
    <source>
        <dbReference type="ARBA" id="ARBA00022729"/>
    </source>
</evidence>
<dbReference type="SMART" id="SM00758">
    <property type="entry name" value="PA14"/>
    <property type="match status" value="1"/>
</dbReference>
<evidence type="ECO:0000259" key="3">
    <source>
        <dbReference type="PROSITE" id="PS51820"/>
    </source>
</evidence>
<dbReference type="InterPro" id="IPR037524">
    <property type="entry name" value="PA14/GLEYA"/>
</dbReference>
<dbReference type="InterPro" id="IPR028994">
    <property type="entry name" value="Integrin_alpha_N"/>
</dbReference>
<dbReference type="Proteomes" id="UP000194873">
    <property type="component" value="Unassembled WGS sequence"/>
</dbReference>
<dbReference type="Gene3D" id="2.60.40.10">
    <property type="entry name" value="Immunoglobulins"/>
    <property type="match status" value="1"/>
</dbReference>
<dbReference type="RefSeq" id="WP_179197894.1">
    <property type="nucleotide sequence ID" value="NZ_MTSE01000072.1"/>
</dbReference>
<proteinExistence type="predicted"/>
<protein>
    <recommendedName>
        <fullName evidence="3">PA14 domain-containing protein</fullName>
    </recommendedName>
</protein>
<dbReference type="PANTHER" id="PTHR46580">
    <property type="entry name" value="SENSOR KINASE-RELATED"/>
    <property type="match status" value="1"/>
</dbReference>
<dbReference type="Pfam" id="PF13205">
    <property type="entry name" value="Big_5"/>
    <property type="match status" value="2"/>
</dbReference>
<dbReference type="InterPro" id="IPR013517">
    <property type="entry name" value="FG-GAP"/>
</dbReference>
<evidence type="ECO:0000313" key="5">
    <source>
        <dbReference type="Proteomes" id="UP000194873"/>
    </source>
</evidence>
<dbReference type="Pfam" id="PF22352">
    <property type="entry name" value="K319L-like_PKD"/>
    <property type="match status" value="1"/>
</dbReference>
<keyword evidence="5" id="KW-1185">Reference proteome</keyword>
<dbReference type="Gene3D" id="2.60.120.380">
    <property type="match status" value="1"/>
</dbReference>
<dbReference type="SUPFAM" id="SSF56988">
    <property type="entry name" value="Anthrax protective antigen"/>
    <property type="match status" value="1"/>
</dbReference>
<dbReference type="SUPFAM" id="SSF69318">
    <property type="entry name" value="Integrin alpha N-terminal domain"/>
    <property type="match status" value="2"/>
</dbReference>
<dbReference type="AlphaFoldDB" id="A0A243W4Z9"/>
<dbReference type="Gene3D" id="2.130.10.130">
    <property type="entry name" value="Integrin alpha, N-terminal"/>
    <property type="match status" value="3"/>
</dbReference>
<keyword evidence="1" id="KW-0732">Signal</keyword>
<evidence type="ECO:0000313" key="4">
    <source>
        <dbReference type="EMBL" id="OUJ67422.1"/>
    </source>
</evidence>
<comment type="caution">
    <text evidence="4">The sequence shown here is derived from an EMBL/GenBank/DDBJ whole genome shotgun (WGS) entry which is preliminary data.</text>
</comment>
<sequence length="1249" mass="128401">MVVFATRFYRLRAWQSVPRLSRTLGAGFLLLLGPAGAIRAQAQLLIYSTTPAAHQVGAARNTNVAAAFTYTLGNNPTVQGATKVFSQQAGGLRAGVTTVNSNVLTFNPDADFKAGEKVSATFTKGIQRETGENLVIPRVLQFITATNPSTGTFGGGSEVAVTERRQNIVTGDLDGDGDVDLASASSNRTVSVRFNNGAGSFSGTTEVALNPDVSVSRVALADLDNDGDLDLVTAGSTSGEKGFVSIRLNNGQGSFTAVPDVSVNDGALNLAVGDVNGDGYLDVLTANSPLRPGTVSVLINNGTGTSFTPGGGEALIYIANRPFDIKLGDVDNDGDLDVVTSNLGGVTVFRNSGTGSFTTGQQLSISSAPFRYSSSIDLGDIDKDGDLDFVANIGVSSQATNAIAAVGINNGGTFTLGQQFGINSFDISLGDIDGDQDLDFVASSGTRLNNGQGTFGAPTPLPISDTDALTVSYLSDVDNDGDLDVLTGNNNGTQVSVHLNQNFLTPPLAVTSFTPPRNTVAVPRATDVAVTFNQALSNTSTQGALKVYSEQAGGLRAGTANVNGSTLTFNPTADFKAGETVFASILTAFQSSNGQSLAKGQVFQFTAATAPSTGTFSGGSEVGVRTNPSRPTTGDIDGDGDLDLLVSNSSNNIDVRLNNGNGTFTGGQEISGGRSIILADVDGDADLDLLAPSATVGTSVLVYLNNGSGTFSLYQTATVLAGVADIAVGDVDADGDLDLITTAYGLRPGNASVRLNDGTGNFRGGQDINSNLDRTYNVAVGDVDGDGDLDFVMGNASANPSDFPLNAVTIYSNNGSGTFDNGRLISLGSGAGATDVVLGDLDNDGDLDFVSTNGSTSTNGSNQVVVGLNSGNSTFTLRQFAASFNLGELSLGDVDGDGDLDFTTSAATGTLVWLNNGAASFSTTQTVAAVRNAILSDIDSDGDLDLVGPDGPLEGSTTVGIRLNQNAASELRTPENPANAVAGLNYQYYEGFWDALPAFSSLTPTRTGTVPTPTLSEALRDDGYAFQYTGYVTVPADGQYTFYTSSDDGSKLYIGSQLVVDNDGLHGEQERTGTIGLKAGTHALTIAFFEKDGGQTLNVSYAGPNLAKQLIPATAYKRVSTTANQAPVANAGANQSLTLPTNTVTLNGSASSDADGTVASYQWAQVSGPNTATFNNPTVAQPTVSNLVAGTYVFSLVVTDNLGLASAAAQTTVTVNAANNSNLRTPENPSNTVAGLDYKYYEGFWDAVP</sequence>
<dbReference type="Pfam" id="PF13517">
    <property type="entry name" value="FG-GAP_3"/>
    <property type="match status" value="4"/>
</dbReference>
<dbReference type="Pfam" id="PF01839">
    <property type="entry name" value="FG-GAP"/>
    <property type="match status" value="1"/>
</dbReference>
<name>A0A243W4Z9_9BACT</name>
<dbReference type="Pfam" id="PF07691">
    <property type="entry name" value="PA14"/>
    <property type="match status" value="1"/>
</dbReference>
<feature type="domain" description="PA14" evidence="3">
    <location>
        <begin position="979"/>
        <end position="1115"/>
    </location>
</feature>
<dbReference type="InterPro" id="IPR011658">
    <property type="entry name" value="PA14_dom"/>
</dbReference>
<dbReference type="EMBL" id="MTSE01000072">
    <property type="protein sequence ID" value="OUJ67422.1"/>
    <property type="molecule type" value="Genomic_DNA"/>
</dbReference>
<dbReference type="PANTHER" id="PTHR46580:SF2">
    <property type="entry name" value="MAM DOMAIN-CONTAINING PROTEIN"/>
    <property type="match status" value="1"/>
</dbReference>